<feature type="domain" description="TF-B3" evidence="8">
    <location>
        <begin position="74"/>
        <end position="165"/>
    </location>
</feature>
<keyword evidence="10" id="KW-1185">Reference proteome</keyword>
<dbReference type="AlphaFoldDB" id="A0A4S4DWU2"/>
<proteinExistence type="predicted"/>
<name>A0A4S4DWU2_CAMSN</name>
<evidence type="ECO:0000313" key="9">
    <source>
        <dbReference type="EMBL" id="THG07848.1"/>
    </source>
</evidence>
<sequence>MEEPLETKRKRPPKRPSGLETATNKVISDKFKKSTSESKGAMILTRHDCIQNKSSVMERAQVVQANLAAEFPSFLKSMLPSHVAGGFWLSFPKSFCDKHLPRQDDTVTLVDESEEHYKAKYLVGKNGLSGGWRGFSIAHKLLEGDVLVFQLVQPCKFKVYIVRASGLTEIDGAIGLLTLDAGVKPMDIDLTEEDMKEGEKCSPLSLDIHQYNTVQENGIVALSTDIGLGTEPEFGSGNESDEFSSEVLEGIKFSESCVDFKDIKSIDNFTVLVDGLVIDSMIPPYLRTKYYELCCSQKAFLHNHLLSGLNCKLAAGMISETVNIADAIKASKLTTTRDNFTTWDKTLKAFEELGMNVGFLRARIDRLVSLAFDKEKVLESKRLERVKAEEEMRSLEDKLLKVKEVMKSLDEETEGLKGNRKTVEGVFQEEVNAPW</sequence>
<dbReference type="PROSITE" id="PS50863">
    <property type="entry name" value="B3"/>
    <property type="match status" value="1"/>
</dbReference>
<protein>
    <recommendedName>
        <fullName evidence="8">TF-B3 domain-containing protein</fullName>
    </recommendedName>
</protein>
<evidence type="ECO:0000256" key="4">
    <source>
        <dbReference type="ARBA" id="ARBA00023163"/>
    </source>
</evidence>
<dbReference type="CDD" id="cd10017">
    <property type="entry name" value="B3_DNA"/>
    <property type="match status" value="1"/>
</dbReference>
<organism evidence="9 10">
    <name type="scientific">Camellia sinensis var. sinensis</name>
    <name type="common">China tea</name>
    <dbReference type="NCBI Taxonomy" id="542762"/>
    <lineage>
        <taxon>Eukaryota</taxon>
        <taxon>Viridiplantae</taxon>
        <taxon>Streptophyta</taxon>
        <taxon>Embryophyta</taxon>
        <taxon>Tracheophyta</taxon>
        <taxon>Spermatophyta</taxon>
        <taxon>Magnoliopsida</taxon>
        <taxon>eudicotyledons</taxon>
        <taxon>Gunneridae</taxon>
        <taxon>Pentapetalae</taxon>
        <taxon>asterids</taxon>
        <taxon>Ericales</taxon>
        <taxon>Theaceae</taxon>
        <taxon>Camellia</taxon>
    </lineage>
</organism>
<evidence type="ECO:0000256" key="5">
    <source>
        <dbReference type="ARBA" id="ARBA00023242"/>
    </source>
</evidence>
<evidence type="ECO:0000256" key="7">
    <source>
        <dbReference type="SAM" id="MobiDB-lite"/>
    </source>
</evidence>
<keyword evidence="6" id="KW-0175">Coiled coil</keyword>
<evidence type="ECO:0000256" key="3">
    <source>
        <dbReference type="ARBA" id="ARBA00023125"/>
    </source>
</evidence>
<feature type="coiled-coil region" evidence="6">
    <location>
        <begin position="378"/>
        <end position="412"/>
    </location>
</feature>
<dbReference type="Pfam" id="PF02362">
    <property type="entry name" value="B3"/>
    <property type="match status" value="1"/>
</dbReference>
<evidence type="ECO:0000256" key="1">
    <source>
        <dbReference type="ARBA" id="ARBA00004123"/>
    </source>
</evidence>
<reference evidence="9 10" key="1">
    <citation type="journal article" date="2018" name="Proc. Natl. Acad. Sci. U.S.A.">
        <title>Draft genome sequence of Camellia sinensis var. sinensis provides insights into the evolution of the tea genome and tea quality.</title>
        <authorList>
            <person name="Wei C."/>
            <person name="Yang H."/>
            <person name="Wang S."/>
            <person name="Zhao J."/>
            <person name="Liu C."/>
            <person name="Gao L."/>
            <person name="Xia E."/>
            <person name="Lu Y."/>
            <person name="Tai Y."/>
            <person name="She G."/>
            <person name="Sun J."/>
            <person name="Cao H."/>
            <person name="Tong W."/>
            <person name="Gao Q."/>
            <person name="Li Y."/>
            <person name="Deng W."/>
            <person name="Jiang X."/>
            <person name="Wang W."/>
            <person name="Chen Q."/>
            <person name="Zhang S."/>
            <person name="Li H."/>
            <person name="Wu J."/>
            <person name="Wang P."/>
            <person name="Li P."/>
            <person name="Shi C."/>
            <person name="Zheng F."/>
            <person name="Jian J."/>
            <person name="Huang B."/>
            <person name="Shan D."/>
            <person name="Shi M."/>
            <person name="Fang C."/>
            <person name="Yue Y."/>
            <person name="Li F."/>
            <person name="Li D."/>
            <person name="Wei S."/>
            <person name="Han B."/>
            <person name="Jiang C."/>
            <person name="Yin Y."/>
            <person name="Xia T."/>
            <person name="Zhang Z."/>
            <person name="Bennetzen J.L."/>
            <person name="Zhao S."/>
            <person name="Wan X."/>
        </authorList>
    </citation>
    <scope>NUCLEOTIDE SEQUENCE [LARGE SCALE GENOMIC DNA]</scope>
    <source>
        <strain evidence="10">cv. Shuchazao</strain>
        <tissue evidence="9">Leaf</tissue>
    </source>
</reference>
<dbReference type="InterPro" id="IPR044837">
    <property type="entry name" value="REM16-like"/>
</dbReference>
<evidence type="ECO:0000256" key="6">
    <source>
        <dbReference type="SAM" id="Coils"/>
    </source>
</evidence>
<dbReference type="PANTHER" id="PTHR31391">
    <property type="entry name" value="B3 DOMAIN-CONTAINING PROTEIN OS11G0197600-RELATED"/>
    <property type="match status" value="1"/>
</dbReference>
<dbReference type="STRING" id="542762.A0A4S4DWU2"/>
<accession>A0A4S4DWU2</accession>
<evidence type="ECO:0000256" key="2">
    <source>
        <dbReference type="ARBA" id="ARBA00023015"/>
    </source>
</evidence>
<dbReference type="InterPro" id="IPR003340">
    <property type="entry name" value="B3_DNA-bd"/>
</dbReference>
<dbReference type="Proteomes" id="UP000306102">
    <property type="component" value="Unassembled WGS sequence"/>
</dbReference>
<comment type="subcellular location">
    <subcellularLocation>
        <location evidence="1">Nucleus</location>
    </subcellularLocation>
</comment>
<evidence type="ECO:0000313" key="10">
    <source>
        <dbReference type="Proteomes" id="UP000306102"/>
    </source>
</evidence>
<dbReference type="SMART" id="SM01019">
    <property type="entry name" value="B3"/>
    <property type="match status" value="1"/>
</dbReference>
<keyword evidence="3" id="KW-0238">DNA-binding</keyword>
<dbReference type="EMBL" id="SDRB02009733">
    <property type="protein sequence ID" value="THG07848.1"/>
    <property type="molecule type" value="Genomic_DNA"/>
</dbReference>
<dbReference type="GO" id="GO:0003677">
    <property type="term" value="F:DNA binding"/>
    <property type="evidence" value="ECO:0007669"/>
    <property type="project" value="UniProtKB-KW"/>
</dbReference>
<keyword evidence="5" id="KW-0539">Nucleus</keyword>
<dbReference type="GO" id="GO:0005634">
    <property type="term" value="C:nucleus"/>
    <property type="evidence" value="ECO:0007669"/>
    <property type="project" value="UniProtKB-SubCell"/>
</dbReference>
<dbReference type="InterPro" id="IPR015300">
    <property type="entry name" value="DNA-bd_pseudobarrel_sf"/>
</dbReference>
<keyword evidence="4" id="KW-0804">Transcription</keyword>
<evidence type="ECO:0000259" key="8">
    <source>
        <dbReference type="PROSITE" id="PS50863"/>
    </source>
</evidence>
<dbReference type="PANTHER" id="PTHR31391:SF101">
    <property type="entry name" value="B3 DOMAIN-CONTAINING PROTEIN OS01G0234100"/>
    <property type="match status" value="1"/>
</dbReference>
<comment type="caution">
    <text evidence="9">The sequence shown here is derived from an EMBL/GenBank/DDBJ whole genome shotgun (WGS) entry which is preliminary data.</text>
</comment>
<dbReference type="Gene3D" id="2.40.330.10">
    <property type="entry name" value="DNA-binding pseudobarrel domain"/>
    <property type="match status" value="1"/>
</dbReference>
<gene>
    <name evidence="9" type="ORF">TEA_014252</name>
</gene>
<dbReference type="SUPFAM" id="SSF101936">
    <property type="entry name" value="DNA-binding pseudobarrel domain"/>
    <property type="match status" value="1"/>
</dbReference>
<feature type="region of interest" description="Disordered" evidence="7">
    <location>
        <begin position="1"/>
        <end position="22"/>
    </location>
</feature>
<keyword evidence="2" id="KW-0805">Transcription regulation</keyword>